<gene>
    <name evidence="5" type="ORF">EG240_13800</name>
</gene>
<dbReference type="InterPro" id="IPR019887">
    <property type="entry name" value="Tscrpt_reg_AsnC/Lrp_C"/>
</dbReference>
<evidence type="ECO:0000256" key="3">
    <source>
        <dbReference type="ARBA" id="ARBA00023163"/>
    </source>
</evidence>
<dbReference type="SUPFAM" id="SSF54909">
    <property type="entry name" value="Dimeric alpha+beta barrel"/>
    <property type="match status" value="1"/>
</dbReference>
<keyword evidence="6" id="KW-1185">Reference proteome</keyword>
<feature type="domain" description="HTH asnC-type" evidence="4">
    <location>
        <begin position="3"/>
        <end position="66"/>
    </location>
</feature>
<comment type="caution">
    <text evidence="5">The sequence shown here is derived from an EMBL/GenBank/DDBJ whole genome shotgun (WGS) entry which is preliminary data.</text>
</comment>
<name>A0A3P3W3B1_9FLAO</name>
<protein>
    <submittedName>
        <fullName evidence="5">Lrp/AsnC family transcriptional regulator</fullName>
    </submittedName>
</protein>
<dbReference type="GO" id="GO:0043565">
    <property type="term" value="F:sequence-specific DNA binding"/>
    <property type="evidence" value="ECO:0007669"/>
    <property type="project" value="InterPro"/>
</dbReference>
<evidence type="ECO:0000259" key="4">
    <source>
        <dbReference type="PROSITE" id="PS50956"/>
    </source>
</evidence>
<dbReference type="Pfam" id="PF01037">
    <property type="entry name" value="AsnC_trans_reg"/>
    <property type="match status" value="1"/>
</dbReference>
<dbReference type="AlphaFoldDB" id="A0A3P3W3B1"/>
<evidence type="ECO:0000313" key="5">
    <source>
        <dbReference type="EMBL" id="RRJ88416.1"/>
    </source>
</evidence>
<accession>A0A3P3W3B1</accession>
<keyword evidence="2" id="KW-0238">DNA-binding</keyword>
<evidence type="ECO:0000313" key="6">
    <source>
        <dbReference type="Proteomes" id="UP000275719"/>
    </source>
</evidence>
<evidence type="ECO:0000256" key="1">
    <source>
        <dbReference type="ARBA" id="ARBA00023015"/>
    </source>
</evidence>
<dbReference type="GO" id="GO:0043200">
    <property type="term" value="P:response to amino acid"/>
    <property type="evidence" value="ECO:0007669"/>
    <property type="project" value="TreeGrafter"/>
</dbReference>
<dbReference type="InterPro" id="IPR036390">
    <property type="entry name" value="WH_DNA-bd_sf"/>
</dbReference>
<dbReference type="GO" id="GO:0005829">
    <property type="term" value="C:cytosol"/>
    <property type="evidence" value="ECO:0007669"/>
    <property type="project" value="TreeGrafter"/>
</dbReference>
<dbReference type="PRINTS" id="PR00033">
    <property type="entry name" value="HTHASNC"/>
</dbReference>
<dbReference type="InterPro" id="IPR000485">
    <property type="entry name" value="AsnC-type_HTH_dom"/>
</dbReference>
<sequence>MKLDSIDYKLIELLQEDCKQTTRELALVLGLSTTAVYERVKKLEKTNVISKYVAIIDRNQVNRGFVVLSMIKIKTHSKEAIIQFEKKINDLQEVLECYNISGDYDYILKIGVKDMEAYREFMLSKLTSMDEVLSSHSLFTIGEIKNSTQYKLL</sequence>
<dbReference type="SUPFAM" id="SSF46785">
    <property type="entry name" value="Winged helix' DNA-binding domain"/>
    <property type="match status" value="1"/>
</dbReference>
<organism evidence="5 6">
    <name type="scientific">Paenimyroides tangerinum</name>
    <dbReference type="NCBI Taxonomy" id="2488728"/>
    <lineage>
        <taxon>Bacteria</taxon>
        <taxon>Pseudomonadati</taxon>
        <taxon>Bacteroidota</taxon>
        <taxon>Flavobacteriia</taxon>
        <taxon>Flavobacteriales</taxon>
        <taxon>Flavobacteriaceae</taxon>
        <taxon>Paenimyroides</taxon>
    </lineage>
</organism>
<dbReference type="Proteomes" id="UP000275719">
    <property type="component" value="Unassembled WGS sequence"/>
</dbReference>
<dbReference type="OrthoDB" id="9800326at2"/>
<dbReference type="InterPro" id="IPR011008">
    <property type="entry name" value="Dimeric_a/b-barrel"/>
</dbReference>
<keyword evidence="1" id="KW-0805">Transcription regulation</keyword>
<keyword evidence="3" id="KW-0804">Transcription</keyword>
<dbReference type="PROSITE" id="PS50956">
    <property type="entry name" value="HTH_ASNC_2"/>
    <property type="match status" value="1"/>
</dbReference>
<dbReference type="RefSeq" id="WP_125019943.1">
    <property type="nucleotide sequence ID" value="NZ_RQVQ01000041.1"/>
</dbReference>
<dbReference type="PANTHER" id="PTHR30154:SF34">
    <property type="entry name" value="TRANSCRIPTIONAL REGULATOR AZLB"/>
    <property type="match status" value="1"/>
</dbReference>
<dbReference type="Gene3D" id="3.30.70.920">
    <property type="match status" value="1"/>
</dbReference>
<dbReference type="SMART" id="SM00344">
    <property type="entry name" value="HTH_ASNC"/>
    <property type="match status" value="1"/>
</dbReference>
<proteinExistence type="predicted"/>
<dbReference type="InterPro" id="IPR036388">
    <property type="entry name" value="WH-like_DNA-bd_sf"/>
</dbReference>
<dbReference type="InterPro" id="IPR019888">
    <property type="entry name" value="Tscrpt_reg_AsnC-like"/>
</dbReference>
<dbReference type="PANTHER" id="PTHR30154">
    <property type="entry name" value="LEUCINE-RESPONSIVE REGULATORY PROTEIN"/>
    <property type="match status" value="1"/>
</dbReference>
<dbReference type="EMBL" id="RQVQ01000041">
    <property type="protein sequence ID" value="RRJ88416.1"/>
    <property type="molecule type" value="Genomic_DNA"/>
</dbReference>
<dbReference type="Gene3D" id="1.10.10.10">
    <property type="entry name" value="Winged helix-like DNA-binding domain superfamily/Winged helix DNA-binding domain"/>
    <property type="match status" value="1"/>
</dbReference>
<dbReference type="Pfam" id="PF13404">
    <property type="entry name" value="HTH_AsnC-type"/>
    <property type="match status" value="1"/>
</dbReference>
<reference evidence="5 6" key="1">
    <citation type="submission" date="2018-11" db="EMBL/GenBank/DDBJ databases">
        <title>Flavobacterium sp. nov., YIM 102701-2 draft genome.</title>
        <authorList>
            <person name="Li G."/>
            <person name="Jiang Y."/>
        </authorList>
    </citation>
    <scope>NUCLEOTIDE SEQUENCE [LARGE SCALE GENOMIC DNA]</scope>
    <source>
        <strain evidence="5 6">YIM 102701-2</strain>
    </source>
</reference>
<evidence type="ECO:0000256" key="2">
    <source>
        <dbReference type="ARBA" id="ARBA00023125"/>
    </source>
</evidence>